<dbReference type="SUPFAM" id="SSF50974">
    <property type="entry name" value="Nitrous oxide reductase, N-terminal domain"/>
    <property type="match status" value="1"/>
</dbReference>
<gene>
    <name evidence="1" type="ORF">P2L57_19465</name>
</gene>
<proteinExistence type="predicted"/>
<dbReference type="PANTHER" id="PTHR47197">
    <property type="entry name" value="PROTEIN NIRF"/>
    <property type="match status" value="1"/>
</dbReference>
<dbReference type="InterPro" id="IPR051200">
    <property type="entry name" value="Host-pathogen_enzymatic-act"/>
</dbReference>
<dbReference type="Proteomes" id="UP001220022">
    <property type="component" value="Unassembled WGS sequence"/>
</dbReference>
<reference evidence="1 2" key="1">
    <citation type="submission" date="2023-03" db="EMBL/GenBank/DDBJ databases">
        <title>Draft genome sequence of type strain Streptomyces ferralitis JCM 14344.</title>
        <authorList>
            <person name="Klaysubun C."/>
            <person name="Duangmal K."/>
        </authorList>
    </citation>
    <scope>NUCLEOTIDE SEQUENCE [LARGE SCALE GENOMIC DNA]</scope>
    <source>
        <strain evidence="1 2">JCM 14344</strain>
    </source>
</reference>
<dbReference type="Gene3D" id="2.130.10.10">
    <property type="entry name" value="YVTN repeat-like/Quinoprotein amine dehydrogenase"/>
    <property type="match status" value="2"/>
</dbReference>
<accession>A0ABT5Z1W6</accession>
<dbReference type="InterPro" id="IPR011045">
    <property type="entry name" value="N2O_reductase_N"/>
</dbReference>
<keyword evidence="2" id="KW-1185">Reference proteome</keyword>
<comment type="caution">
    <text evidence="1">The sequence shown here is derived from an EMBL/GenBank/DDBJ whole genome shotgun (WGS) entry which is preliminary data.</text>
</comment>
<organism evidence="1 2">
    <name type="scientific">Streptantibioticus ferralitis</name>
    <dbReference type="NCBI Taxonomy" id="236510"/>
    <lineage>
        <taxon>Bacteria</taxon>
        <taxon>Bacillati</taxon>
        <taxon>Actinomycetota</taxon>
        <taxon>Actinomycetes</taxon>
        <taxon>Kitasatosporales</taxon>
        <taxon>Streptomycetaceae</taxon>
        <taxon>Streptantibioticus</taxon>
    </lineage>
</organism>
<sequence>MRQSPRAGREGDVLAVVSQSGPTVSFFDAASDRHIDTIEILTEPHELCFDPTQRLLWCTTTYHSGYYHANSGRRTELTVIDPDTRRIVEVVDLAPEHGPHGLALDTARRRLYVSVEGSADRPGGVVVIDTETRRPLGRIDTDAPGPHWFAIDPAGRTGYATNKEAPFVSVVDLERGTLTAKVEVPGSEGLAVAADGTHAFVASPYGGSFSPTAEERPDAGIRVIDARTASVVDTLPTENVVLPVHLTSTGKLLVGELRMEPDPESRLGRHAPGRLTVFSADTRKQLGEIEVGLCPLTITSSPDGRIAYVACVASSTVNIVDLETLQGLTRLDIAKLGEPGAHGLAYIPRPA</sequence>
<dbReference type="InterPro" id="IPR015943">
    <property type="entry name" value="WD40/YVTN_repeat-like_dom_sf"/>
</dbReference>
<evidence type="ECO:0000313" key="2">
    <source>
        <dbReference type="Proteomes" id="UP001220022"/>
    </source>
</evidence>
<evidence type="ECO:0000313" key="1">
    <source>
        <dbReference type="EMBL" id="MDF2257810.1"/>
    </source>
</evidence>
<dbReference type="PANTHER" id="PTHR47197:SF3">
    <property type="entry name" value="DIHYDRO-HEME D1 DEHYDROGENASE"/>
    <property type="match status" value="1"/>
</dbReference>
<dbReference type="RefSeq" id="WP_275816216.1">
    <property type="nucleotide sequence ID" value="NZ_BAAANM010000002.1"/>
</dbReference>
<dbReference type="EMBL" id="JARHTQ010000012">
    <property type="protein sequence ID" value="MDF2257810.1"/>
    <property type="molecule type" value="Genomic_DNA"/>
</dbReference>
<name>A0ABT5Z1W6_9ACTN</name>
<protein>
    <submittedName>
        <fullName evidence="1">YncE family protein</fullName>
    </submittedName>
</protein>